<evidence type="ECO:0000256" key="10">
    <source>
        <dbReference type="ARBA" id="ARBA00044051"/>
    </source>
</evidence>
<protein>
    <recommendedName>
        <fullName evidence="11">Xaa-Pro dipeptidase</fullName>
        <ecNumber evidence="10">3.4.13.9</ecNumber>
    </recommendedName>
    <alternativeName>
        <fullName evidence="14">Imidodipeptidase</fullName>
    </alternativeName>
    <alternativeName>
        <fullName evidence="12">Peptidase D</fullName>
    </alternativeName>
    <alternativeName>
        <fullName evidence="13">Proline dipeptidase</fullName>
    </alternativeName>
</protein>
<proteinExistence type="inferred from homology"/>
<name>A0A0D2X4U8_CAPO3</name>
<evidence type="ECO:0000256" key="8">
    <source>
        <dbReference type="ARBA" id="ARBA00023211"/>
    </source>
</evidence>
<keyword evidence="19" id="KW-1185">Reference proteome</keyword>
<keyword evidence="6" id="KW-0224">Dipeptidase</keyword>
<evidence type="ECO:0000256" key="16">
    <source>
        <dbReference type="SAM" id="MobiDB-lite"/>
    </source>
</evidence>
<evidence type="ECO:0000313" key="18">
    <source>
        <dbReference type="EMBL" id="KJE96684.1"/>
    </source>
</evidence>
<dbReference type="AlphaFoldDB" id="A0A0D2X4U8"/>
<evidence type="ECO:0000256" key="13">
    <source>
        <dbReference type="ARBA" id="ARBA00044284"/>
    </source>
</evidence>
<dbReference type="GO" id="GO:0070006">
    <property type="term" value="F:metalloaminopeptidase activity"/>
    <property type="evidence" value="ECO:0007669"/>
    <property type="project" value="InterPro"/>
</dbReference>
<sequence length="547" mass="60718">MAHHHHEHHHSHHPHHGGCALVNAESGAVVHSGLEAHYYVVNEAPAAAANAAYASATGTAAAPLPKAVWSMGASTLKVPMALHAETRAKLVDYYRAHFHAKENTDAVVLLEGGKLQHQYDTDREMLFRQESFFMYLFGVTDPDCYAALDIRSGESTLFVPELDPSYAIWEGVIHPQEYFRIKYEVTHVRFVNELKWWFGLRNPEHGVHVLTGVNSDSKSVVPPANFDGLSEFKVDSSFLHAALSECRLIKTPKEIEVMRYVNKVSSDAHARVMAACRPGMMEYQLESLFLHETYSMGGCRFAAYNCICGAGHSGATLHYGQNSKAIRENDMMLLDMGAEYHGYVSDITRSYPANGKFSPNQRFIYETVRQAQKAVMDAMRPGVKWTDMHLLAERTILEQLKAGGLLQGSVDEMIEACLGYVFMPHGLGHQMGLDTHDVGGYRDASERSERPGLRNLRTNRVLAEGMVLTVEPGVYFVEHLLKKAFADPAQSKFLVKSKLDEFRGFGGVRLEDDVLVTATGYENLTTVPVTIEEVEAIMAAGAKSRSA</sequence>
<dbReference type="GO" id="GO:0102009">
    <property type="term" value="F:proline dipeptidase activity"/>
    <property type="evidence" value="ECO:0007669"/>
    <property type="project" value="UniProtKB-EC"/>
</dbReference>
<evidence type="ECO:0000256" key="11">
    <source>
        <dbReference type="ARBA" id="ARBA00044141"/>
    </source>
</evidence>
<evidence type="ECO:0000256" key="4">
    <source>
        <dbReference type="ARBA" id="ARBA00022723"/>
    </source>
</evidence>
<dbReference type="CDD" id="cd01087">
    <property type="entry name" value="Prolidase"/>
    <property type="match status" value="1"/>
</dbReference>
<dbReference type="SMART" id="SM01011">
    <property type="entry name" value="AMP_N"/>
    <property type="match status" value="1"/>
</dbReference>
<dbReference type="Gene3D" id="3.90.230.10">
    <property type="entry name" value="Creatinase/methionine aminopeptidase superfamily"/>
    <property type="match status" value="1"/>
</dbReference>
<dbReference type="GO" id="GO:0030145">
    <property type="term" value="F:manganese ion binding"/>
    <property type="evidence" value="ECO:0007669"/>
    <property type="project" value="InterPro"/>
</dbReference>
<dbReference type="EC" id="3.4.13.9" evidence="10"/>
<evidence type="ECO:0000256" key="2">
    <source>
        <dbReference type="ARBA" id="ARBA00011738"/>
    </source>
</evidence>
<evidence type="ECO:0000256" key="3">
    <source>
        <dbReference type="ARBA" id="ARBA00022670"/>
    </source>
</evidence>
<evidence type="ECO:0000256" key="6">
    <source>
        <dbReference type="ARBA" id="ARBA00022997"/>
    </source>
</evidence>
<keyword evidence="5" id="KW-0378">Hydrolase</keyword>
<dbReference type="InterPro" id="IPR000994">
    <property type="entry name" value="Pept_M24"/>
</dbReference>
<keyword evidence="4" id="KW-0479">Metal-binding</keyword>
<keyword evidence="7" id="KW-0482">Metalloprotease</keyword>
<dbReference type="InterPro" id="IPR029149">
    <property type="entry name" value="Creatin/AminoP/Spt16_N"/>
</dbReference>
<dbReference type="STRING" id="595528.A0A0D2X4U8"/>
<dbReference type="PANTHER" id="PTHR48480">
    <property type="match status" value="1"/>
</dbReference>
<evidence type="ECO:0000259" key="17">
    <source>
        <dbReference type="SMART" id="SM01011"/>
    </source>
</evidence>
<evidence type="ECO:0000256" key="7">
    <source>
        <dbReference type="ARBA" id="ARBA00023049"/>
    </source>
</evidence>
<accession>A0A0D2X4U8</accession>
<dbReference type="InterPro" id="IPR036005">
    <property type="entry name" value="Creatinase/aminopeptidase-like"/>
</dbReference>
<dbReference type="EMBL" id="KE346372">
    <property type="protein sequence ID" value="KJE96684.1"/>
    <property type="molecule type" value="Genomic_DNA"/>
</dbReference>
<dbReference type="PhylomeDB" id="A0A0D2X4U8"/>
<feature type="region of interest" description="Disordered" evidence="16">
    <location>
        <begin position="1"/>
        <end position="20"/>
    </location>
</feature>
<dbReference type="InterPro" id="IPR007865">
    <property type="entry name" value="Aminopep_P_N"/>
</dbReference>
<feature type="compositionally biased region" description="Basic residues" evidence="16">
    <location>
        <begin position="1"/>
        <end position="16"/>
    </location>
</feature>
<dbReference type="Proteomes" id="UP000008743">
    <property type="component" value="Unassembled WGS sequence"/>
</dbReference>
<evidence type="ECO:0000256" key="12">
    <source>
        <dbReference type="ARBA" id="ARBA00044252"/>
    </source>
</evidence>
<evidence type="ECO:0000256" key="5">
    <source>
        <dbReference type="ARBA" id="ARBA00022801"/>
    </source>
</evidence>
<dbReference type="FunFam" id="3.90.230.10:FF:000002">
    <property type="entry name" value="Xaa-Pro aminopeptidase 3"/>
    <property type="match status" value="1"/>
</dbReference>
<dbReference type="OrthoDB" id="10261878at2759"/>
<keyword evidence="3" id="KW-0645">Protease</keyword>
<keyword evidence="8" id="KW-0464">Manganese</keyword>
<dbReference type="GO" id="GO:0006508">
    <property type="term" value="P:proteolysis"/>
    <property type="evidence" value="ECO:0007669"/>
    <property type="project" value="UniProtKB-KW"/>
</dbReference>
<comment type="cofactor">
    <cofactor evidence="1">
        <name>Mn(2+)</name>
        <dbReference type="ChEBI" id="CHEBI:29035"/>
    </cofactor>
</comment>
<evidence type="ECO:0000256" key="1">
    <source>
        <dbReference type="ARBA" id="ARBA00001936"/>
    </source>
</evidence>
<gene>
    <name evidence="18" type="ORF">CAOG_010037</name>
</gene>
<dbReference type="SUPFAM" id="SSF55920">
    <property type="entry name" value="Creatinase/aminopeptidase"/>
    <property type="match status" value="1"/>
</dbReference>
<evidence type="ECO:0000313" key="19">
    <source>
        <dbReference type="Proteomes" id="UP000008743"/>
    </source>
</evidence>
<comment type="catalytic activity">
    <reaction evidence="15">
        <text>Xaa-L-Pro dipeptide + H2O = an L-alpha-amino acid + L-proline</text>
        <dbReference type="Rhea" id="RHEA:76407"/>
        <dbReference type="ChEBI" id="CHEBI:15377"/>
        <dbReference type="ChEBI" id="CHEBI:59869"/>
        <dbReference type="ChEBI" id="CHEBI:60039"/>
        <dbReference type="ChEBI" id="CHEBI:195196"/>
        <dbReference type="EC" id="3.4.13.9"/>
    </reaction>
</comment>
<dbReference type="InterPro" id="IPR052433">
    <property type="entry name" value="X-Pro_dipept-like"/>
</dbReference>
<organism evidence="18 19">
    <name type="scientific">Capsaspora owczarzaki (strain ATCC 30864)</name>
    <dbReference type="NCBI Taxonomy" id="595528"/>
    <lineage>
        <taxon>Eukaryota</taxon>
        <taxon>Filasterea</taxon>
        <taxon>Capsaspora</taxon>
    </lineage>
</organism>
<feature type="domain" description="Aminopeptidase P N-terminal" evidence="17">
    <location>
        <begin position="78"/>
        <end position="218"/>
    </location>
</feature>
<dbReference type="InParanoid" id="A0A0D2X4U8"/>
<dbReference type="Pfam" id="PF00557">
    <property type="entry name" value="Peptidase_M24"/>
    <property type="match status" value="1"/>
</dbReference>
<evidence type="ECO:0000256" key="9">
    <source>
        <dbReference type="ARBA" id="ARBA00043990"/>
    </source>
</evidence>
<reference evidence="19" key="1">
    <citation type="submission" date="2011-02" db="EMBL/GenBank/DDBJ databases">
        <title>The Genome Sequence of Capsaspora owczarzaki ATCC 30864.</title>
        <authorList>
            <person name="Russ C."/>
            <person name="Cuomo C."/>
            <person name="Burger G."/>
            <person name="Gray M.W."/>
            <person name="Holland P.W.H."/>
            <person name="King N."/>
            <person name="Lang F.B.F."/>
            <person name="Roger A.J."/>
            <person name="Ruiz-Trillo I."/>
            <person name="Young S.K."/>
            <person name="Zeng Q."/>
            <person name="Gargeya S."/>
            <person name="Alvarado L."/>
            <person name="Berlin A."/>
            <person name="Chapman S.B."/>
            <person name="Chen Z."/>
            <person name="Freedman E."/>
            <person name="Gellesch M."/>
            <person name="Goldberg J."/>
            <person name="Griggs A."/>
            <person name="Gujja S."/>
            <person name="Heilman E."/>
            <person name="Heiman D."/>
            <person name="Howarth C."/>
            <person name="Mehta T."/>
            <person name="Neiman D."/>
            <person name="Pearson M."/>
            <person name="Roberts A."/>
            <person name="Saif S."/>
            <person name="Shea T."/>
            <person name="Shenoy N."/>
            <person name="Sisk P."/>
            <person name="Stolte C."/>
            <person name="Sykes S."/>
            <person name="White J."/>
            <person name="Yandava C."/>
            <person name="Haas B."/>
            <person name="Nusbaum C."/>
            <person name="Birren B."/>
        </authorList>
    </citation>
    <scope>NUCLEOTIDE SEQUENCE</scope>
    <source>
        <strain evidence="19">ATCC 30864</strain>
    </source>
</reference>
<evidence type="ECO:0000256" key="14">
    <source>
        <dbReference type="ARBA" id="ARBA00044351"/>
    </source>
</evidence>
<dbReference type="SUPFAM" id="SSF53092">
    <property type="entry name" value="Creatinase/prolidase N-terminal domain"/>
    <property type="match status" value="1"/>
</dbReference>
<dbReference type="Pfam" id="PF05195">
    <property type="entry name" value="AMP_N"/>
    <property type="match status" value="1"/>
</dbReference>
<dbReference type="PANTHER" id="PTHR48480:SF2">
    <property type="entry name" value="PEPTIDASE D"/>
    <property type="match status" value="1"/>
</dbReference>
<dbReference type="eggNOG" id="KOG2737">
    <property type="taxonomic scope" value="Eukaryota"/>
</dbReference>
<dbReference type="Gene3D" id="3.40.350.10">
    <property type="entry name" value="Creatinase/prolidase N-terminal domain"/>
    <property type="match status" value="1"/>
</dbReference>
<comment type="similarity">
    <text evidence="9">Belongs to the peptidase M24B family. Eukaryotic-type prolidase subfamily.</text>
</comment>
<evidence type="ECO:0000256" key="15">
    <source>
        <dbReference type="ARBA" id="ARBA00048994"/>
    </source>
</evidence>
<comment type="subunit">
    <text evidence="2">Homodimer.</text>
</comment>